<dbReference type="InterPro" id="IPR050155">
    <property type="entry name" value="HAD-like_hydrolase_sf"/>
</dbReference>
<proteinExistence type="predicted"/>
<protein>
    <submittedName>
        <fullName evidence="1">Phosphoglycolate phosphatase-like HAD superfamily hydrolase</fullName>
    </submittedName>
</protein>
<accession>A0A3N1ZV56</accession>
<dbReference type="PANTHER" id="PTHR43434">
    <property type="entry name" value="PHOSPHOGLYCOLATE PHOSPHATASE"/>
    <property type="match status" value="1"/>
</dbReference>
<gene>
    <name evidence="1" type="ORF">EDD41_1960</name>
</gene>
<evidence type="ECO:0000313" key="2">
    <source>
        <dbReference type="Proteomes" id="UP000275749"/>
    </source>
</evidence>
<dbReference type="SFLD" id="SFLDS00003">
    <property type="entry name" value="Haloacid_Dehalogenase"/>
    <property type="match status" value="1"/>
</dbReference>
<sequence>MTSSVIFDMDDTLLATREVKWAHHRQVARDHYGIELTDEVLGRHWGEPFDQMIGHLYQHSASVDQMRAANQASAHLFPKQAIPGAVDVVTHLLDRGLTVGVLTSMNTANALVDLSRCGFPMNLLAFVQGADETPHHKPDPRVFTPALETLHAMGITEVTYVGDALIDERAAVGAGLRFVAVTTGLFAAEAFGESPVIGSLVDLPALV</sequence>
<dbReference type="Gene3D" id="1.10.150.240">
    <property type="entry name" value="Putative phosphatase, domain 2"/>
    <property type="match status" value="1"/>
</dbReference>
<organism evidence="1 2">
    <name type="scientific">Luteococcus japonicus</name>
    <dbReference type="NCBI Taxonomy" id="33984"/>
    <lineage>
        <taxon>Bacteria</taxon>
        <taxon>Bacillati</taxon>
        <taxon>Actinomycetota</taxon>
        <taxon>Actinomycetes</taxon>
        <taxon>Propionibacteriales</taxon>
        <taxon>Propionibacteriaceae</taxon>
        <taxon>Luteococcus</taxon>
    </lineage>
</organism>
<evidence type="ECO:0000313" key="1">
    <source>
        <dbReference type="EMBL" id="ROR54731.1"/>
    </source>
</evidence>
<dbReference type="GO" id="GO:0008967">
    <property type="term" value="F:phosphoglycolate phosphatase activity"/>
    <property type="evidence" value="ECO:0007669"/>
    <property type="project" value="TreeGrafter"/>
</dbReference>
<dbReference type="Pfam" id="PF13419">
    <property type="entry name" value="HAD_2"/>
    <property type="match status" value="1"/>
</dbReference>
<dbReference type="SUPFAM" id="SSF56784">
    <property type="entry name" value="HAD-like"/>
    <property type="match status" value="1"/>
</dbReference>
<dbReference type="RefSeq" id="WP_123575750.1">
    <property type="nucleotide sequence ID" value="NZ_RKHG01000001.1"/>
</dbReference>
<dbReference type="Proteomes" id="UP000275749">
    <property type="component" value="Unassembled WGS sequence"/>
</dbReference>
<dbReference type="EMBL" id="RKHG01000001">
    <property type="protein sequence ID" value="ROR54731.1"/>
    <property type="molecule type" value="Genomic_DNA"/>
</dbReference>
<dbReference type="PANTHER" id="PTHR43434:SF1">
    <property type="entry name" value="PHOSPHOGLYCOLATE PHOSPHATASE"/>
    <property type="match status" value="1"/>
</dbReference>
<dbReference type="InterPro" id="IPR023198">
    <property type="entry name" value="PGP-like_dom2"/>
</dbReference>
<reference evidence="1 2" key="1">
    <citation type="submission" date="2018-11" db="EMBL/GenBank/DDBJ databases">
        <title>Sequencing the genomes of 1000 actinobacteria strains.</title>
        <authorList>
            <person name="Klenk H.-P."/>
        </authorList>
    </citation>
    <scope>NUCLEOTIDE SEQUENCE [LARGE SCALE GENOMIC DNA]</scope>
    <source>
        <strain evidence="1 2">DSM 10546</strain>
    </source>
</reference>
<dbReference type="GO" id="GO:0006281">
    <property type="term" value="P:DNA repair"/>
    <property type="evidence" value="ECO:0007669"/>
    <property type="project" value="TreeGrafter"/>
</dbReference>
<dbReference type="InterPro" id="IPR041492">
    <property type="entry name" value="HAD_2"/>
</dbReference>
<dbReference type="Gene3D" id="3.40.50.1000">
    <property type="entry name" value="HAD superfamily/HAD-like"/>
    <property type="match status" value="1"/>
</dbReference>
<dbReference type="InterPro" id="IPR023214">
    <property type="entry name" value="HAD_sf"/>
</dbReference>
<dbReference type="InterPro" id="IPR036412">
    <property type="entry name" value="HAD-like_sf"/>
</dbReference>
<dbReference type="AlphaFoldDB" id="A0A3N1ZV56"/>
<dbReference type="SFLD" id="SFLDG01129">
    <property type="entry name" value="C1.5:_HAD__Beta-PGM__Phosphata"/>
    <property type="match status" value="1"/>
</dbReference>
<name>A0A3N1ZV56_9ACTN</name>
<keyword evidence="1" id="KW-0378">Hydrolase</keyword>
<comment type="caution">
    <text evidence="1">The sequence shown here is derived from an EMBL/GenBank/DDBJ whole genome shotgun (WGS) entry which is preliminary data.</text>
</comment>